<dbReference type="RefSeq" id="WP_096503064.1">
    <property type="nucleotide sequence ID" value="NZ_AP018165.1"/>
</dbReference>
<reference evidence="4 5" key="2">
    <citation type="journal article" date="2017" name="Int. J. Syst. Evol. Microbiol.">
        <title>Mycobacterium stephanolepidis sp. nov., a rapidly growing species related to Mycobacterium chelonae, isolated from marine teleost fish, Stephanolepis cirrhifer.</title>
        <authorList>
            <person name="Fukano H."/>
            <person name="Wada S."/>
            <person name="Kurata O."/>
            <person name="Katayama K."/>
            <person name="Fujiwara N."/>
            <person name="Hoshino Y."/>
        </authorList>
    </citation>
    <scope>NUCLEOTIDE SEQUENCE [LARGE SCALE GENOMIC DNA]</scope>
    <source>
        <strain evidence="4 5">NJB0901</strain>
    </source>
</reference>
<sequence>MSRRRRISVVLMTSAVIGSSVAIDVAPLAYADPCTGPAAGLQPPTPVPDDGMPGQAPPIGRRPAGANDKAPLPELGKLPLAILKQVLPQQSAKKKPGWAQELARPALPNPPEPGSPNNLQDQQAAAVAPAPAPAPAVGPAAEAAVSPSTSVVGWVTGVDTGANTLQKFSISGTDLGIMWDNGDSAGRQVLMAFGDTYGYCGMRSQQWRYNTLLRTQDKSLSRGLAVAEGSTSNPYAGSPQSRPGYSKQVIPPIKWAAQERGIIPTAAISVGRTQYMNYMSIKSWDSAGEWTTNYSATAVSNDNGQNWKTFPQSIRPASPDAISQVPFTPGNENFQQAAYVKGNDGYIYIFGTPSGRSGSGFVSRALPGNLPDAAKHEFWNTDRGSWVPGDPNAATPIISGPVGEMSAQYNTYLKKYLVMYGDKQGDVLLSTSPAPQGPWSPPQVIVTESQMPGGPYAPYLHPWTTGKELYFNLSLWSAYNVMLMRTTLP</sequence>
<reference evidence="5" key="1">
    <citation type="journal article" date="2017" name="Genome Announc.">
        <title>Complete Genome Sequence of Mycobacterium stephanolepidis.</title>
        <authorList>
            <person name="Fukano H."/>
            <person name="Yoshida M."/>
            <person name="Katayama Y."/>
            <person name="Omatsu T."/>
            <person name="Mizutani T."/>
            <person name="Kurata O."/>
            <person name="Wada S."/>
            <person name="Hoshino Y."/>
        </authorList>
    </citation>
    <scope>NUCLEOTIDE SEQUENCE [LARGE SCALE GENOMIC DNA]</scope>
    <source>
        <strain evidence="5">NJB0901</strain>
    </source>
</reference>
<dbReference type="KEGG" id="mste:MSTE_03522"/>
<feature type="signal peptide" evidence="2">
    <location>
        <begin position="1"/>
        <end position="22"/>
    </location>
</feature>
<gene>
    <name evidence="4" type="ORF">MSTE_03522</name>
</gene>
<dbReference type="Proteomes" id="UP000217954">
    <property type="component" value="Chromosome"/>
</dbReference>
<dbReference type="InterPro" id="IPR025442">
    <property type="entry name" value="DUF4185"/>
</dbReference>
<dbReference type="EMBL" id="AP018165">
    <property type="protein sequence ID" value="BAX98822.1"/>
    <property type="molecule type" value="Genomic_DNA"/>
</dbReference>
<evidence type="ECO:0000313" key="5">
    <source>
        <dbReference type="Proteomes" id="UP000217954"/>
    </source>
</evidence>
<evidence type="ECO:0000313" key="4">
    <source>
        <dbReference type="EMBL" id="BAX98822.1"/>
    </source>
</evidence>
<evidence type="ECO:0000259" key="3">
    <source>
        <dbReference type="Pfam" id="PF13810"/>
    </source>
</evidence>
<keyword evidence="2" id="KW-0732">Signal</keyword>
<accession>A0A1Z4F0W2</accession>
<name>A0A1Z4F0W2_9MYCO</name>
<evidence type="ECO:0000256" key="1">
    <source>
        <dbReference type="SAM" id="MobiDB-lite"/>
    </source>
</evidence>
<feature type="chain" id="PRO_5039114003" description="DUF4185 domain-containing protein" evidence="2">
    <location>
        <begin position="23"/>
        <end position="489"/>
    </location>
</feature>
<dbReference type="AlphaFoldDB" id="A0A1Z4F0W2"/>
<feature type="domain" description="DUF4185" evidence="3">
    <location>
        <begin position="163"/>
        <end position="485"/>
    </location>
</feature>
<proteinExistence type="predicted"/>
<dbReference type="OrthoDB" id="284233at2"/>
<dbReference type="Pfam" id="PF13810">
    <property type="entry name" value="DUF4185"/>
    <property type="match status" value="1"/>
</dbReference>
<protein>
    <recommendedName>
        <fullName evidence="3">DUF4185 domain-containing protein</fullName>
    </recommendedName>
</protein>
<keyword evidence="5" id="KW-1185">Reference proteome</keyword>
<feature type="region of interest" description="Disordered" evidence="1">
    <location>
        <begin position="37"/>
        <end position="73"/>
    </location>
</feature>
<feature type="region of interest" description="Disordered" evidence="1">
    <location>
        <begin position="90"/>
        <end position="138"/>
    </location>
</feature>
<organism evidence="4 5">
    <name type="scientific">[Mycobacterium] stephanolepidis</name>
    <dbReference type="NCBI Taxonomy" id="1520670"/>
    <lineage>
        <taxon>Bacteria</taxon>
        <taxon>Bacillati</taxon>
        <taxon>Actinomycetota</taxon>
        <taxon>Actinomycetes</taxon>
        <taxon>Mycobacteriales</taxon>
        <taxon>Mycobacteriaceae</taxon>
        <taxon>Mycobacteroides</taxon>
    </lineage>
</organism>
<evidence type="ECO:0000256" key="2">
    <source>
        <dbReference type="SAM" id="SignalP"/>
    </source>
</evidence>